<protein>
    <submittedName>
        <fullName evidence="2">Uncharacterized protein</fullName>
    </submittedName>
</protein>
<accession>A0A397S5D2</accession>
<organism evidence="2 3">
    <name type="scientific">Glomus cerebriforme</name>
    <dbReference type="NCBI Taxonomy" id="658196"/>
    <lineage>
        <taxon>Eukaryota</taxon>
        <taxon>Fungi</taxon>
        <taxon>Fungi incertae sedis</taxon>
        <taxon>Mucoromycota</taxon>
        <taxon>Glomeromycotina</taxon>
        <taxon>Glomeromycetes</taxon>
        <taxon>Glomerales</taxon>
        <taxon>Glomeraceae</taxon>
        <taxon>Glomus</taxon>
    </lineage>
</organism>
<evidence type="ECO:0000313" key="3">
    <source>
        <dbReference type="Proteomes" id="UP000265703"/>
    </source>
</evidence>
<gene>
    <name evidence="2" type="ORF">C1645_550283</name>
</gene>
<keyword evidence="3" id="KW-1185">Reference proteome</keyword>
<dbReference type="Proteomes" id="UP000265703">
    <property type="component" value="Unassembled WGS sequence"/>
</dbReference>
<dbReference type="STRING" id="658196.A0A397S5D2"/>
<dbReference type="OrthoDB" id="2439265at2759"/>
<evidence type="ECO:0000313" key="2">
    <source>
        <dbReference type="EMBL" id="RIA81590.1"/>
    </source>
</evidence>
<comment type="caution">
    <text evidence="2">The sequence shown here is derived from an EMBL/GenBank/DDBJ whole genome shotgun (WGS) entry which is preliminary data.</text>
</comment>
<reference evidence="2 3" key="1">
    <citation type="submission" date="2018-06" db="EMBL/GenBank/DDBJ databases">
        <title>Comparative genomics reveals the genomic features of Rhizophagus irregularis, R. cerebriforme, R. diaphanum and Gigaspora rosea, and their symbiotic lifestyle signature.</title>
        <authorList>
            <person name="Morin E."/>
            <person name="San Clemente H."/>
            <person name="Chen E.C.H."/>
            <person name="De La Providencia I."/>
            <person name="Hainaut M."/>
            <person name="Kuo A."/>
            <person name="Kohler A."/>
            <person name="Murat C."/>
            <person name="Tang N."/>
            <person name="Roy S."/>
            <person name="Loubradou J."/>
            <person name="Henrissat B."/>
            <person name="Grigoriev I.V."/>
            <person name="Corradi N."/>
            <person name="Roux C."/>
            <person name="Martin F.M."/>
        </authorList>
    </citation>
    <scope>NUCLEOTIDE SEQUENCE [LARGE SCALE GENOMIC DNA]</scope>
    <source>
        <strain evidence="2 3">DAOM 227022</strain>
    </source>
</reference>
<dbReference type="EMBL" id="QKYT01000773">
    <property type="protein sequence ID" value="RIA81590.1"/>
    <property type="molecule type" value="Genomic_DNA"/>
</dbReference>
<sequence length="126" mass="15077">MSQNNINSDENLGEPARINHECDHEINEKEFRLTQVSFQFAFKKWILLINILLFQEVLEKYHNEMKESLKKLNDKIDNCTKAVEDLSDLTKKIPQWLIKLKNEKVPRVFVMIPDQKDWKKPAYVIY</sequence>
<keyword evidence="1" id="KW-0175">Coiled coil</keyword>
<dbReference type="AlphaFoldDB" id="A0A397S5D2"/>
<name>A0A397S5D2_9GLOM</name>
<proteinExistence type="predicted"/>
<evidence type="ECO:0000256" key="1">
    <source>
        <dbReference type="SAM" id="Coils"/>
    </source>
</evidence>
<feature type="coiled-coil region" evidence="1">
    <location>
        <begin position="55"/>
        <end position="89"/>
    </location>
</feature>